<feature type="region of interest" description="Disordered" evidence="2">
    <location>
        <begin position="1"/>
        <end position="25"/>
    </location>
</feature>
<keyword evidence="4" id="KW-1185">Reference proteome</keyword>
<reference evidence="3" key="1">
    <citation type="submission" date="2019-09" db="EMBL/GenBank/DDBJ databases">
        <title>Draft genome information of white flower Hibiscus syriacus.</title>
        <authorList>
            <person name="Kim Y.-M."/>
        </authorList>
    </citation>
    <scope>NUCLEOTIDE SEQUENCE [LARGE SCALE GENOMIC DNA]</scope>
    <source>
        <strain evidence="3">YM2019G1</strain>
    </source>
</reference>
<keyword evidence="1" id="KW-0853">WD repeat</keyword>
<dbReference type="Pfam" id="PF00400">
    <property type="entry name" value="WD40"/>
    <property type="match status" value="2"/>
</dbReference>
<dbReference type="PANTHER" id="PTHR44218:SF1">
    <property type="entry name" value="PROTEIN SPA1-RELATED 3"/>
    <property type="match status" value="1"/>
</dbReference>
<evidence type="ECO:0000256" key="1">
    <source>
        <dbReference type="PROSITE-ProRule" id="PRU00221"/>
    </source>
</evidence>
<accession>A0A6A2XWS6</accession>
<feature type="region of interest" description="Disordered" evidence="2">
    <location>
        <begin position="172"/>
        <end position="207"/>
    </location>
</feature>
<feature type="compositionally biased region" description="Low complexity" evidence="2">
    <location>
        <begin position="12"/>
        <end position="21"/>
    </location>
</feature>
<sequence>MSSFNHVSFIESASSSDSGSDSVEDALNSQNMKLKGSSSTFPLDMHQQRRLMNEDVQTPTNALSEASCMQSGSVCSRNARLKECENKILDCQNSEQVEEKKQPFPMEQILLMETSWYTSPVEVAGSPCTCASDIYSYFAPSAKEKRRMELCIVYGIEFFLHKVTKQQTILKKKSSSYAEPGKDDNSTSNLPSINIVNTDDSSSLGSRKRFRPYLRPVKQSGKPLSRQTSLNSDGRGTIVMTERSSVNNLTSKEIYTESLKSGWINPFLEGLCKYLSYSKLKVKANLKQGDLLNSSNLVCSLGFDRDAEFFSTAGVNKKIKVFECDAIINQNRDIHYPVVEMASRSKLSSICWNSYIKSQIASSNFEGVVQVWDVTRSQVLTEMIEHEKRVWSIDFSSADPTVLASGSDDGSVKLWSINQAILLLHLMDVSFENKHYRIYYYDLRTSRVPLCTLVGHNKTVSYIKFVDANTLVSSSTYNTLKLWGLSMCNSMVIDAPLQSFTGHMNNFVGLSVSDGYIATGSETNEVFIYHKAFPMPALSFKFNNMDPLSGDETDDAAQFISSVCWRGQSPALVAANSTGNIKILEMV</sequence>
<dbReference type="InterPro" id="IPR015943">
    <property type="entry name" value="WD40/YVTN_repeat-like_dom_sf"/>
</dbReference>
<dbReference type="SMART" id="SM00320">
    <property type="entry name" value="WD40"/>
    <property type="match status" value="5"/>
</dbReference>
<feature type="repeat" description="WD" evidence="1">
    <location>
        <begin position="383"/>
        <end position="418"/>
    </location>
</feature>
<dbReference type="PROSITE" id="PS50082">
    <property type="entry name" value="WD_REPEATS_2"/>
    <property type="match status" value="2"/>
</dbReference>
<dbReference type="PANTHER" id="PTHR44218">
    <property type="entry name" value="PROTEIN SPA1-RELATED 2"/>
    <property type="match status" value="1"/>
</dbReference>
<protein>
    <submittedName>
        <fullName evidence="3">Protein SPA1-RELATED 3</fullName>
    </submittedName>
</protein>
<dbReference type="GO" id="GO:0009640">
    <property type="term" value="P:photomorphogenesis"/>
    <property type="evidence" value="ECO:0007669"/>
    <property type="project" value="InterPro"/>
</dbReference>
<dbReference type="EMBL" id="VEPZ02001418">
    <property type="protein sequence ID" value="KAE8674490.1"/>
    <property type="molecule type" value="Genomic_DNA"/>
</dbReference>
<dbReference type="InterPro" id="IPR001680">
    <property type="entry name" value="WD40_rpt"/>
</dbReference>
<dbReference type="Gene3D" id="2.130.10.10">
    <property type="entry name" value="YVTN repeat-like/Quinoprotein amine dehydrogenase"/>
    <property type="match status" value="1"/>
</dbReference>
<dbReference type="PROSITE" id="PS50294">
    <property type="entry name" value="WD_REPEATS_REGION"/>
    <property type="match status" value="1"/>
</dbReference>
<evidence type="ECO:0000256" key="2">
    <source>
        <dbReference type="SAM" id="MobiDB-lite"/>
    </source>
</evidence>
<proteinExistence type="predicted"/>
<dbReference type="AlphaFoldDB" id="A0A6A2XWS6"/>
<dbReference type="InterPro" id="IPR036322">
    <property type="entry name" value="WD40_repeat_dom_sf"/>
</dbReference>
<dbReference type="Proteomes" id="UP000436088">
    <property type="component" value="Unassembled WGS sequence"/>
</dbReference>
<dbReference type="InterPro" id="IPR044630">
    <property type="entry name" value="SPA1/2/3/4"/>
</dbReference>
<organism evidence="3 4">
    <name type="scientific">Hibiscus syriacus</name>
    <name type="common">Rose of Sharon</name>
    <dbReference type="NCBI Taxonomy" id="106335"/>
    <lineage>
        <taxon>Eukaryota</taxon>
        <taxon>Viridiplantae</taxon>
        <taxon>Streptophyta</taxon>
        <taxon>Embryophyta</taxon>
        <taxon>Tracheophyta</taxon>
        <taxon>Spermatophyta</taxon>
        <taxon>Magnoliopsida</taxon>
        <taxon>eudicotyledons</taxon>
        <taxon>Gunneridae</taxon>
        <taxon>Pentapetalae</taxon>
        <taxon>rosids</taxon>
        <taxon>malvids</taxon>
        <taxon>Malvales</taxon>
        <taxon>Malvaceae</taxon>
        <taxon>Malvoideae</taxon>
        <taxon>Hibiscus</taxon>
    </lineage>
</organism>
<feature type="repeat" description="WD" evidence="1">
    <location>
        <begin position="453"/>
        <end position="486"/>
    </location>
</feature>
<feature type="compositionally biased region" description="Polar residues" evidence="2">
    <location>
        <begin position="186"/>
        <end position="205"/>
    </location>
</feature>
<gene>
    <name evidence="3" type="ORF">F3Y22_tig00111754pilonHSYRG00136</name>
</gene>
<comment type="caution">
    <text evidence="3">The sequence shown here is derived from an EMBL/GenBank/DDBJ whole genome shotgun (WGS) entry which is preliminary data.</text>
</comment>
<evidence type="ECO:0000313" key="3">
    <source>
        <dbReference type="EMBL" id="KAE8674490.1"/>
    </source>
</evidence>
<evidence type="ECO:0000313" key="4">
    <source>
        <dbReference type="Proteomes" id="UP000436088"/>
    </source>
</evidence>
<dbReference type="SUPFAM" id="SSF50978">
    <property type="entry name" value="WD40 repeat-like"/>
    <property type="match status" value="1"/>
</dbReference>
<name>A0A6A2XWS6_HIBSY</name>